<reference evidence="2" key="1">
    <citation type="submission" date="2015-07" db="EMBL/GenBank/DDBJ databases">
        <title>Lactobacillus ginsenosidimutans/EMML 3141/ whole genome sequencing.</title>
        <authorList>
            <person name="Kim M.K."/>
            <person name="Im W.-T."/>
            <person name="Srinivasan S."/>
            <person name="Lee J.-J."/>
        </authorList>
    </citation>
    <scope>NUCLEOTIDE SEQUENCE [LARGE SCALE GENOMIC DNA]</scope>
    <source>
        <strain evidence="2">EMML 3041</strain>
    </source>
</reference>
<accession>A0A0H4QKN7</accession>
<dbReference type="Proteomes" id="UP000036106">
    <property type="component" value="Chromosome"/>
</dbReference>
<name>A0A0H4QKN7_9LACO</name>
<dbReference type="STRING" id="1007676.ABM34_09900"/>
<proteinExistence type="predicted"/>
<evidence type="ECO:0000313" key="2">
    <source>
        <dbReference type="Proteomes" id="UP000036106"/>
    </source>
</evidence>
<dbReference type="KEGG" id="lgn:ABM34_09900"/>
<gene>
    <name evidence="1" type="ORF">ABM34_09900</name>
</gene>
<evidence type="ECO:0008006" key="3">
    <source>
        <dbReference type="Google" id="ProtNLM"/>
    </source>
</evidence>
<keyword evidence="2" id="KW-1185">Reference proteome</keyword>
<protein>
    <recommendedName>
        <fullName evidence="3">AbrB family transcriptional regulator</fullName>
    </recommendedName>
</protein>
<dbReference type="EMBL" id="CP012034">
    <property type="protein sequence ID" value="AKP68457.1"/>
    <property type="molecule type" value="Genomic_DNA"/>
</dbReference>
<dbReference type="NCBIfam" id="NF047400">
    <property type="entry name" value="MazE_PemI_antitoxin"/>
    <property type="match status" value="1"/>
</dbReference>
<evidence type="ECO:0000313" key="1">
    <source>
        <dbReference type="EMBL" id="AKP68457.1"/>
    </source>
</evidence>
<dbReference type="PATRIC" id="fig|1007676.4.peg.2004"/>
<sequence>MKTRKQGNALVISIPSKFNIPEGIEYIAMKQDDGSLIFTPKSENIFKSNKPEFQDLRPDKDYVAGTRTIREDI</sequence>
<organism evidence="1 2">
    <name type="scientific">Companilactobacillus ginsenosidimutans</name>
    <dbReference type="NCBI Taxonomy" id="1007676"/>
    <lineage>
        <taxon>Bacteria</taxon>
        <taxon>Bacillati</taxon>
        <taxon>Bacillota</taxon>
        <taxon>Bacilli</taxon>
        <taxon>Lactobacillales</taxon>
        <taxon>Lactobacillaceae</taxon>
        <taxon>Companilactobacillus</taxon>
    </lineage>
</organism>
<dbReference type="AlphaFoldDB" id="A0A0H4QKN7"/>